<dbReference type="EMBL" id="JAAXOX010000001">
    <property type="protein sequence ID" value="NKY21525.1"/>
    <property type="molecule type" value="Genomic_DNA"/>
</dbReference>
<sequence>MGPGGSLGSAQAAAGWLLGLLRLRAGSVLPGTLVHAVSNLVAGLIAA</sequence>
<reference evidence="1 2" key="1">
    <citation type="submission" date="2020-04" db="EMBL/GenBank/DDBJ databases">
        <title>MicrobeNet Type strains.</title>
        <authorList>
            <person name="Nicholson A.C."/>
        </authorList>
    </citation>
    <scope>NUCLEOTIDE SEQUENCE [LARGE SCALE GENOMIC DNA]</scope>
    <source>
        <strain evidence="1 2">ATCC BAA-788</strain>
    </source>
</reference>
<dbReference type="RefSeq" id="WP_168628602.1">
    <property type="nucleotide sequence ID" value="NZ_BONL01000009.1"/>
</dbReference>
<proteinExistence type="predicted"/>
<protein>
    <submittedName>
        <fullName evidence="1">Uncharacterized protein</fullName>
    </submittedName>
</protein>
<gene>
    <name evidence="1" type="ORF">HGA03_02470</name>
</gene>
<name>A0A7X6KSX2_9CELL</name>
<comment type="caution">
    <text evidence="1">The sequence shown here is derived from an EMBL/GenBank/DDBJ whole genome shotgun (WGS) entry which is preliminary data.</text>
</comment>
<dbReference type="AlphaFoldDB" id="A0A7X6KSX2"/>
<organism evidence="1 2">
    <name type="scientific">Cellulomonas denverensis</name>
    <dbReference type="NCBI Taxonomy" id="264297"/>
    <lineage>
        <taxon>Bacteria</taxon>
        <taxon>Bacillati</taxon>
        <taxon>Actinomycetota</taxon>
        <taxon>Actinomycetes</taxon>
        <taxon>Micrococcales</taxon>
        <taxon>Cellulomonadaceae</taxon>
        <taxon>Cellulomonas</taxon>
    </lineage>
</organism>
<dbReference type="Proteomes" id="UP000581206">
    <property type="component" value="Unassembled WGS sequence"/>
</dbReference>
<keyword evidence="2" id="KW-1185">Reference proteome</keyword>
<evidence type="ECO:0000313" key="2">
    <source>
        <dbReference type="Proteomes" id="UP000581206"/>
    </source>
</evidence>
<evidence type="ECO:0000313" key="1">
    <source>
        <dbReference type="EMBL" id="NKY21525.1"/>
    </source>
</evidence>
<accession>A0A7X6KSX2</accession>